<sequence length="171" mass="18706">MAQNIDHAVYNSADCQDAEELDRMELGIHVSLTYEKLIAANTIELVKSPKAGAVVVFLGCTRASFDGKTVTHLKYSAYVPLALRTLIDIAREIRAAYPAIAIAIVHRLGRVNVSEESIIIAVSSAHRATAFAAGEVCLERVKNEVEIWKEEWFADGGLWRANKDGKTGVPI</sequence>
<evidence type="ECO:0000313" key="1">
    <source>
        <dbReference type="EMBL" id="TIA30233.1"/>
    </source>
</evidence>
<dbReference type="CDD" id="cd00756">
    <property type="entry name" value="MoaE"/>
    <property type="match status" value="1"/>
</dbReference>
<evidence type="ECO:0000313" key="2">
    <source>
        <dbReference type="Proteomes" id="UP000308724"/>
    </source>
</evidence>
<name>A0A4T0B9B9_AURPU</name>
<dbReference type="AlphaFoldDB" id="A0A4T0B9B9"/>
<proteinExistence type="predicted"/>
<dbReference type="SUPFAM" id="SSF54690">
    <property type="entry name" value="Molybdopterin synthase subunit MoaE"/>
    <property type="match status" value="1"/>
</dbReference>
<dbReference type="PANTHER" id="PTHR23404">
    <property type="entry name" value="MOLYBDOPTERIN SYNTHASE RELATED"/>
    <property type="match status" value="1"/>
</dbReference>
<dbReference type="InterPro" id="IPR003448">
    <property type="entry name" value="Mopterin_biosynth_MoaE"/>
</dbReference>
<dbReference type="GO" id="GO:0006777">
    <property type="term" value="P:Mo-molybdopterin cofactor biosynthetic process"/>
    <property type="evidence" value="ECO:0007669"/>
    <property type="project" value="InterPro"/>
</dbReference>
<dbReference type="Gene3D" id="3.90.1170.40">
    <property type="entry name" value="Molybdopterin biosynthesis MoaE subunit"/>
    <property type="match status" value="1"/>
</dbReference>
<organism evidence="1 2">
    <name type="scientific">Aureobasidium pullulans</name>
    <name type="common">Black yeast</name>
    <name type="synonym">Pullularia pullulans</name>
    <dbReference type="NCBI Taxonomy" id="5580"/>
    <lineage>
        <taxon>Eukaryota</taxon>
        <taxon>Fungi</taxon>
        <taxon>Dikarya</taxon>
        <taxon>Ascomycota</taxon>
        <taxon>Pezizomycotina</taxon>
        <taxon>Dothideomycetes</taxon>
        <taxon>Dothideomycetidae</taxon>
        <taxon>Dothideales</taxon>
        <taxon>Saccotheciaceae</taxon>
        <taxon>Aureobasidium</taxon>
    </lineage>
</organism>
<protein>
    <submittedName>
        <fullName evidence="1">Uncharacterized protein</fullName>
    </submittedName>
</protein>
<gene>
    <name evidence="1" type="ORF">D6C78_09725</name>
</gene>
<dbReference type="Pfam" id="PF02391">
    <property type="entry name" value="MoaE"/>
    <property type="match status" value="1"/>
</dbReference>
<accession>A0A4T0B9B9</accession>
<dbReference type="Proteomes" id="UP000308724">
    <property type="component" value="Unassembled WGS sequence"/>
</dbReference>
<reference evidence="1 2" key="1">
    <citation type="submission" date="2018-10" db="EMBL/GenBank/DDBJ databases">
        <title>Fifty Aureobasidium pullulans genomes reveal a recombining polyextremotolerant generalist.</title>
        <authorList>
            <person name="Gostincar C."/>
            <person name="Turk M."/>
            <person name="Zajc J."/>
            <person name="Gunde-Cimerman N."/>
        </authorList>
    </citation>
    <scope>NUCLEOTIDE SEQUENCE [LARGE SCALE GENOMIC DNA]</scope>
    <source>
        <strain evidence="1 2">EXF-1645</strain>
    </source>
</reference>
<dbReference type="InterPro" id="IPR036563">
    <property type="entry name" value="MoaE_sf"/>
</dbReference>
<dbReference type="EMBL" id="QZBZ01000369">
    <property type="protein sequence ID" value="TIA30233.1"/>
    <property type="molecule type" value="Genomic_DNA"/>
</dbReference>
<comment type="caution">
    <text evidence="1">The sequence shown here is derived from an EMBL/GenBank/DDBJ whole genome shotgun (WGS) entry which is preliminary data.</text>
</comment>